<sequence length="42" mass="4749">VGDRPFPGRFFLAQLKQSRSHSRRSETGFSNSVQGLQPNIFV</sequence>
<feature type="non-terminal residue" evidence="2">
    <location>
        <position position="1"/>
    </location>
</feature>
<feature type="region of interest" description="Disordered" evidence="1">
    <location>
        <begin position="17"/>
        <end position="42"/>
    </location>
</feature>
<evidence type="ECO:0000313" key="2">
    <source>
        <dbReference type="EMBL" id="CAA9334015.1"/>
    </source>
</evidence>
<organism evidence="2">
    <name type="scientific">uncultured Microcoleus sp</name>
    <dbReference type="NCBI Taxonomy" id="259945"/>
    <lineage>
        <taxon>Bacteria</taxon>
        <taxon>Bacillati</taxon>
        <taxon>Cyanobacteriota</taxon>
        <taxon>Cyanophyceae</taxon>
        <taxon>Oscillatoriophycideae</taxon>
        <taxon>Oscillatoriales</taxon>
        <taxon>Microcoleaceae</taxon>
        <taxon>Microcoleus</taxon>
        <taxon>environmental samples</taxon>
    </lineage>
</organism>
<evidence type="ECO:0000256" key="1">
    <source>
        <dbReference type="SAM" id="MobiDB-lite"/>
    </source>
</evidence>
<dbReference type="EMBL" id="CADCTZ010000335">
    <property type="protein sequence ID" value="CAA9334015.1"/>
    <property type="molecule type" value="Genomic_DNA"/>
</dbReference>
<protein>
    <submittedName>
        <fullName evidence="2">Uncharacterized protein</fullName>
    </submittedName>
</protein>
<name>A0A6J4LNU1_9CYAN</name>
<reference evidence="2" key="1">
    <citation type="submission" date="2020-02" db="EMBL/GenBank/DDBJ databases">
        <authorList>
            <person name="Meier V. D."/>
        </authorList>
    </citation>
    <scope>NUCLEOTIDE SEQUENCE</scope>
    <source>
        <strain evidence="2">AVDCRST_MAG84</strain>
    </source>
</reference>
<proteinExistence type="predicted"/>
<feature type="compositionally biased region" description="Polar residues" evidence="1">
    <location>
        <begin position="27"/>
        <end position="42"/>
    </location>
</feature>
<gene>
    <name evidence="2" type="ORF">AVDCRST_MAG84-2017</name>
</gene>
<accession>A0A6J4LNU1</accession>
<dbReference type="AlphaFoldDB" id="A0A6J4LNU1"/>
<feature type="non-terminal residue" evidence="2">
    <location>
        <position position="42"/>
    </location>
</feature>